<dbReference type="EMBL" id="GECZ01028176">
    <property type="protein sequence ID" value="JAS41593.1"/>
    <property type="molecule type" value="Transcribed_RNA"/>
</dbReference>
<name>A0A1B6EV71_9HEMI</name>
<dbReference type="AlphaFoldDB" id="A0A1B6EV71"/>
<sequence length="274" mass="31592">MYSSYVLLCVIFLILFLYKSVCQTDNAPRPQRGIDIPVFYSLNQVLDCFNTGEYANSSLTQKVMYSFEYGCKNNIPISRIRENPFIAIEGNHKTSRKIIARKVAKRIGASILHNPPKCLYHLKDMFQYGTLIRKAYFALSMYGSAYTANRLLNRWPVIINGYWMDQAAYAISKANSNASLPLPGDPAYIFPADLLKPDLVFYLYFPDNLHYEQVTTRSPNSWKPKMLEIYKRMTDPKVIVLSTAIGFDGVVTMIENEIFNNLKDKYIFETQPYK</sequence>
<keyword evidence="1" id="KW-0732">Signal</keyword>
<feature type="signal peptide" evidence="1">
    <location>
        <begin position="1"/>
        <end position="22"/>
    </location>
</feature>
<feature type="chain" id="PRO_5008582373" evidence="1">
    <location>
        <begin position="23"/>
        <end position="274"/>
    </location>
</feature>
<proteinExistence type="predicted"/>
<accession>A0A1B6EV71</accession>
<organism evidence="2">
    <name type="scientific">Cuerna arida</name>
    <dbReference type="NCBI Taxonomy" id="1464854"/>
    <lineage>
        <taxon>Eukaryota</taxon>
        <taxon>Metazoa</taxon>
        <taxon>Ecdysozoa</taxon>
        <taxon>Arthropoda</taxon>
        <taxon>Hexapoda</taxon>
        <taxon>Insecta</taxon>
        <taxon>Pterygota</taxon>
        <taxon>Neoptera</taxon>
        <taxon>Paraneoptera</taxon>
        <taxon>Hemiptera</taxon>
        <taxon>Auchenorrhyncha</taxon>
        <taxon>Membracoidea</taxon>
        <taxon>Cicadellidae</taxon>
        <taxon>Cicadellinae</taxon>
        <taxon>Proconiini</taxon>
        <taxon>Cuerna</taxon>
    </lineage>
</organism>
<protein>
    <submittedName>
        <fullName evidence="2">Uncharacterized protein</fullName>
    </submittedName>
</protein>
<reference evidence="2" key="1">
    <citation type="submission" date="2015-11" db="EMBL/GenBank/DDBJ databases">
        <title>De novo transcriptome assembly of four potential Pierce s Disease insect vectors from Arizona vineyards.</title>
        <authorList>
            <person name="Tassone E.E."/>
        </authorList>
    </citation>
    <scope>NUCLEOTIDE SEQUENCE</scope>
</reference>
<gene>
    <name evidence="2" type="ORF">g.49004</name>
</gene>
<dbReference type="InterPro" id="IPR027417">
    <property type="entry name" value="P-loop_NTPase"/>
</dbReference>
<evidence type="ECO:0000313" key="2">
    <source>
        <dbReference type="EMBL" id="JAS41593.1"/>
    </source>
</evidence>
<dbReference type="Gene3D" id="3.40.50.300">
    <property type="entry name" value="P-loop containing nucleotide triphosphate hydrolases"/>
    <property type="match status" value="1"/>
</dbReference>
<dbReference type="SUPFAM" id="SSF52540">
    <property type="entry name" value="P-loop containing nucleoside triphosphate hydrolases"/>
    <property type="match status" value="1"/>
</dbReference>
<evidence type="ECO:0000256" key="1">
    <source>
        <dbReference type="SAM" id="SignalP"/>
    </source>
</evidence>